<keyword evidence="2" id="KW-1185">Reference proteome</keyword>
<protein>
    <submittedName>
        <fullName evidence="1">Cyclase family protein</fullName>
    </submittedName>
</protein>
<dbReference type="RefSeq" id="WP_126866875.1">
    <property type="nucleotide sequence ID" value="NZ_JAUSTX010000040.1"/>
</dbReference>
<dbReference type="AlphaFoldDB" id="A0A3S0TRI4"/>
<proteinExistence type="predicted"/>
<dbReference type="GO" id="GO:0019441">
    <property type="term" value="P:L-tryptophan catabolic process to kynurenine"/>
    <property type="evidence" value="ECO:0007669"/>
    <property type="project" value="InterPro"/>
</dbReference>
<dbReference type="PANTHER" id="PTHR31118">
    <property type="entry name" value="CYCLASE-LIKE PROTEIN 2"/>
    <property type="match status" value="1"/>
</dbReference>
<accession>A0A3S0TRI4</accession>
<comment type="caution">
    <text evidence="1">The sequence shown here is derived from an EMBL/GenBank/DDBJ whole genome shotgun (WGS) entry which is preliminary data.</text>
</comment>
<dbReference type="Pfam" id="PF04199">
    <property type="entry name" value="Cyclase"/>
    <property type="match status" value="1"/>
</dbReference>
<evidence type="ECO:0000313" key="2">
    <source>
        <dbReference type="Proteomes" id="UP000267430"/>
    </source>
</evidence>
<dbReference type="Gene3D" id="3.50.30.50">
    <property type="entry name" value="Putative cyclase"/>
    <property type="match status" value="1"/>
</dbReference>
<dbReference type="OrthoDB" id="9796085at2"/>
<dbReference type="InterPro" id="IPR007325">
    <property type="entry name" value="KFase/CYL"/>
</dbReference>
<sequence length="233" mass="25554">MGKRIIDLALKIEDNIPAHKLFQSPIYGKQWTHDFSVSLGLGVEGDPISFATSHISMLDHVGTHVDAFYHFNPKGAGIDEMPLDMFFGKAVCFDLTHIPDLGIIDVNDLEEAEAKSGLNVDGHIVLMNTGLHKRHYPNASVVQSNPGLSAEATHWLADRGSKLHGVEGPSTDAPNNSEFPSHRVCRDRGISHYEWLVNLDELVGKGEFMFYGVPLNFHGGSGSPVRAFAVLEE</sequence>
<dbReference type="EMBL" id="RYZZ01000038">
    <property type="protein sequence ID" value="RUQ25801.1"/>
    <property type="molecule type" value="Genomic_DNA"/>
</dbReference>
<evidence type="ECO:0000313" key="1">
    <source>
        <dbReference type="EMBL" id="RUQ25801.1"/>
    </source>
</evidence>
<gene>
    <name evidence="1" type="ORF">ELQ35_19590</name>
</gene>
<dbReference type="SUPFAM" id="SSF102198">
    <property type="entry name" value="Putative cyclase"/>
    <property type="match status" value="1"/>
</dbReference>
<dbReference type="InterPro" id="IPR037175">
    <property type="entry name" value="KFase_sf"/>
</dbReference>
<organism evidence="1 2">
    <name type="scientific">Peribacillus cavernae</name>
    <dbReference type="NCBI Taxonomy" id="1674310"/>
    <lineage>
        <taxon>Bacteria</taxon>
        <taxon>Bacillati</taxon>
        <taxon>Bacillota</taxon>
        <taxon>Bacilli</taxon>
        <taxon>Bacillales</taxon>
        <taxon>Bacillaceae</taxon>
        <taxon>Peribacillus</taxon>
    </lineage>
</organism>
<name>A0A3S0TRI4_9BACI</name>
<dbReference type="GO" id="GO:0004061">
    <property type="term" value="F:arylformamidase activity"/>
    <property type="evidence" value="ECO:0007669"/>
    <property type="project" value="InterPro"/>
</dbReference>
<reference evidence="1 2" key="1">
    <citation type="submission" date="2018-12" db="EMBL/GenBank/DDBJ databases">
        <title>Bacillus chawlae sp. nov., Bacillus glennii sp. nov., and Bacillus saganii sp. nov. Isolated from the Vehicle Assembly Building at Kennedy Space Center where the Viking Spacecraft were Assembled.</title>
        <authorList>
            <person name="Seuylemezian A."/>
            <person name="Vaishampayan P."/>
        </authorList>
    </citation>
    <scope>NUCLEOTIDE SEQUENCE [LARGE SCALE GENOMIC DNA]</scope>
    <source>
        <strain evidence="1 2">L5</strain>
    </source>
</reference>
<dbReference type="PANTHER" id="PTHR31118:SF12">
    <property type="entry name" value="CYCLASE-LIKE PROTEIN 2"/>
    <property type="match status" value="1"/>
</dbReference>
<dbReference type="Proteomes" id="UP000267430">
    <property type="component" value="Unassembled WGS sequence"/>
</dbReference>